<keyword evidence="3" id="KW-1185">Reference proteome</keyword>
<dbReference type="EMBL" id="SHKX01000017">
    <property type="protein sequence ID" value="RZU36798.1"/>
    <property type="molecule type" value="Genomic_DNA"/>
</dbReference>
<dbReference type="AlphaFoldDB" id="A0A4Q7YI52"/>
<dbReference type="InterPro" id="IPR029069">
    <property type="entry name" value="HotDog_dom_sf"/>
</dbReference>
<dbReference type="CDD" id="cd03441">
    <property type="entry name" value="R_hydratase_like"/>
    <property type="match status" value="1"/>
</dbReference>
<dbReference type="PIRSF" id="PIRSF018072">
    <property type="entry name" value="UCP018072"/>
    <property type="match status" value="1"/>
</dbReference>
<reference evidence="2 3" key="1">
    <citation type="submission" date="2019-02" db="EMBL/GenBank/DDBJ databases">
        <title>Genomic Encyclopedia of Type Strains, Phase IV (KMG-IV): sequencing the most valuable type-strain genomes for metagenomic binning, comparative biology and taxonomic classification.</title>
        <authorList>
            <person name="Goeker M."/>
        </authorList>
    </citation>
    <scope>NUCLEOTIDE SEQUENCE [LARGE SCALE GENOMIC DNA]</scope>
    <source>
        <strain evidence="2 3">DSM 105135</strain>
    </source>
</reference>
<evidence type="ECO:0000313" key="2">
    <source>
        <dbReference type="EMBL" id="RZU36798.1"/>
    </source>
</evidence>
<sequence length="147" mass="16533">MLDKSHIGRTWPSHSVLVEAGRLRFFAKAIGETSPVYVDEAAAKRAGYRSLPVPPTFLFSLELERPAPFEWLAFLGVDLARILHGEQRFVYHRPACAGDLLTFESRITDISDKKQGALEFITRETRVRNQAGEHVADLTSVIIQRNA</sequence>
<dbReference type="GO" id="GO:0006633">
    <property type="term" value="P:fatty acid biosynthetic process"/>
    <property type="evidence" value="ECO:0007669"/>
    <property type="project" value="TreeGrafter"/>
</dbReference>
<name>A0A4Q7YI52_9GAMM</name>
<protein>
    <submittedName>
        <fullName evidence="2">Acyl dehydratase</fullName>
    </submittedName>
</protein>
<comment type="caution">
    <text evidence="2">The sequence shown here is derived from an EMBL/GenBank/DDBJ whole genome shotgun (WGS) entry which is preliminary data.</text>
</comment>
<dbReference type="OrthoDB" id="3182121at2"/>
<feature type="domain" description="FAS1-like dehydratase" evidence="1">
    <location>
        <begin position="5"/>
        <end position="137"/>
    </location>
</feature>
<dbReference type="GO" id="GO:0019171">
    <property type="term" value="F:(3R)-hydroxyacyl-[acyl-carrier-protein] dehydratase activity"/>
    <property type="evidence" value="ECO:0007669"/>
    <property type="project" value="TreeGrafter"/>
</dbReference>
<dbReference type="PANTHER" id="PTHR43437:SF3">
    <property type="entry name" value="HYDROXYACYL-THIOESTER DEHYDRATASE TYPE 2, MITOCHONDRIAL"/>
    <property type="match status" value="1"/>
</dbReference>
<dbReference type="PANTHER" id="PTHR43437">
    <property type="entry name" value="HYDROXYACYL-THIOESTER DEHYDRATASE TYPE 2, MITOCHONDRIAL-RELATED"/>
    <property type="match status" value="1"/>
</dbReference>
<gene>
    <name evidence="2" type="ORF">EV700_3270</name>
</gene>
<evidence type="ECO:0000259" key="1">
    <source>
        <dbReference type="Pfam" id="PF13452"/>
    </source>
</evidence>
<dbReference type="InterPro" id="IPR016709">
    <property type="entry name" value="HadA-like"/>
</dbReference>
<dbReference type="SUPFAM" id="SSF54637">
    <property type="entry name" value="Thioesterase/thiol ester dehydrase-isomerase"/>
    <property type="match status" value="1"/>
</dbReference>
<accession>A0A4Q7YI52</accession>
<dbReference type="Proteomes" id="UP000292423">
    <property type="component" value="Unassembled WGS sequence"/>
</dbReference>
<dbReference type="InterPro" id="IPR039569">
    <property type="entry name" value="FAS1-like_DH_region"/>
</dbReference>
<dbReference type="RefSeq" id="WP_130415784.1">
    <property type="nucleotide sequence ID" value="NZ_SHKX01000017.1"/>
</dbReference>
<organism evidence="2 3">
    <name type="scientific">Fluviicoccus keumensis</name>
    <dbReference type="NCBI Taxonomy" id="1435465"/>
    <lineage>
        <taxon>Bacteria</taxon>
        <taxon>Pseudomonadati</taxon>
        <taxon>Pseudomonadota</taxon>
        <taxon>Gammaproteobacteria</taxon>
        <taxon>Moraxellales</taxon>
        <taxon>Moraxellaceae</taxon>
        <taxon>Fluviicoccus</taxon>
    </lineage>
</organism>
<dbReference type="Pfam" id="PF13452">
    <property type="entry name" value="FAS1_DH_region"/>
    <property type="match status" value="1"/>
</dbReference>
<dbReference type="InterPro" id="IPR050965">
    <property type="entry name" value="UPF0336/Enoyl-CoA_hydratase"/>
</dbReference>
<dbReference type="Gene3D" id="3.10.129.10">
    <property type="entry name" value="Hotdog Thioesterase"/>
    <property type="match status" value="1"/>
</dbReference>
<evidence type="ECO:0000313" key="3">
    <source>
        <dbReference type="Proteomes" id="UP000292423"/>
    </source>
</evidence>
<proteinExistence type="predicted"/>